<evidence type="ECO:0000313" key="2">
    <source>
        <dbReference type="EMBL" id="KIZ39097.1"/>
    </source>
</evidence>
<dbReference type="GO" id="GO:0032153">
    <property type="term" value="C:cell division site"/>
    <property type="evidence" value="ECO:0007669"/>
    <property type="project" value="TreeGrafter"/>
</dbReference>
<name>A0A0D7EHU3_RHOPL</name>
<comment type="caution">
    <text evidence="2">The sequence shown here is derived from an EMBL/GenBank/DDBJ whole genome shotgun (WGS) entry which is preliminary data.</text>
</comment>
<dbReference type="PANTHER" id="PTHR47755:SF1">
    <property type="entry name" value="CELL DIVISION PROTEIN FTSX"/>
    <property type="match status" value="1"/>
</dbReference>
<feature type="transmembrane region" description="Helical" evidence="1">
    <location>
        <begin position="291"/>
        <end position="310"/>
    </location>
</feature>
<feature type="transmembrane region" description="Helical" evidence="1">
    <location>
        <begin position="41"/>
        <end position="63"/>
    </location>
</feature>
<dbReference type="PANTHER" id="PTHR47755">
    <property type="entry name" value="CELL DIVISION PROTEIN FTSX"/>
    <property type="match status" value="1"/>
</dbReference>
<protein>
    <submittedName>
        <fullName evidence="2">Cell division protein FtsX</fullName>
    </submittedName>
</protein>
<dbReference type="PATRIC" id="fig|1076.23.peg.5038"/>
<dbReference type="GO" id="GO:0051301">
    <property type="term" value="P:cell division"/>
    <property type="evidence" value="ECO:0007669"/>
    <property type="project" value="UniProtKB-KW"/>
</dbReference>
<dbReference type="InterPro" id="IPR004513">
    <property type="entry name" value="FtsX"/>
</dbReference>
<keyword evidence="1" id="KW-0812">Transmembrane</keyword>
<accession>A0A0D7EHU3</accession>
<dbReference type="AlphaFoldDB" id="A0A0D7EHU3"/>
<dbReference type="OrthoDB" id="9814843at2"/>
<dbReference type="EMBL" id="JXXE01000466">
    <property type="protein sequence ID" value="KIZ39097.1"/>
    <property type="molecule type" value="Genomic_DNA"/>
</dbReference>
<keyword evidence="1" id="KW-1133">Transmembrane helix</keyword>
<evidence type="ECO:0000313" key="3">
    <source>
        <dbReference type="Proteomes" id="UP000032515"/>
    </source>
</evidence>
<proteinExistence type="predicted"/>
<dbReference type="Proteomes" id="UP000032515">
    <property type="component" value="Unassembled WGS sequence"/>
</dbReference>
<evidence type="ECO:0000256" key="1">
    <source>
        <dbReference type="SAM" id="Phobius"/>
    </source>
</evidence>
<keyword evidence="1" id="KW-0472">Membrane</keyword>
<keyword evidence="2" id="KW-0131">Cell cycle</keyword>
<reference evidence="2 3" key="1">
    <citation type="submission" date="2014-11" db="EMBL/GenBank/DDBJ databases">
        <title>Genomics and ecophysiology of heterotrophic nitrogen fixing bacteria isolated from estuarine surface water.</title>
        <authorList>
            <person name="Bentzon-Tilia M."/>
            <person name="Severin I."/>
            <person name="Hansen L.H."/>
            <person name="Riemann L."/>
        </authorList>
    </citation>
    <scope>NUCLEOTIDE SEQUENCE [LARGE SCALE GENOMIC DNA]</scope>
    <source>
        <strain evidence="2 3">BAL398</strain>
    </source>
</reference>
<sequence length="323" mass="34411">MNRHDDRHDALMDLGHDRPQVPVRARNLSPIVPRASIAGRALVAVVAIMTFLASATTGAVLLISASAGEWQAEVASEITVQVRPVAGRDFERDVTQVAEAVRTQPGIVEVRPYTKEESAQLLEPWLGSGLSLDELPVPRMIVARIAPGSVLDLAELRRRVTEQAPSASVDDHRAWIERMRSMTGATVIAGIAILALVIVATVISVSFATRGAMAANRPIVEVLHFVGAGDRYIANRFFRHFLMLGLQGAVIGGGAAMLGFGFSESIATWFSGTPVGDQFAALLGTFSLRPIGYLALAGQGVVIAAITALASRRTLFSTLNAIE</sequence>
<dbReference type="GO" id="GO:0016020">
    <property type="term" value="C:membrane"/>
    <property type="evidence" value="ECO:0007669"/>
    <property type="project" value="InterPro"/>
</dbReference>
<keyword evidence="2" id="KW-0132">Cell division</keyword>
<gene>
    <name evidence="2" type="ORF">OO17_21540</name>
</gene>
<feature type="transmembrane region" description="Helical" evidence="1">
    <location>
        <begin position="187"/>
        <end position="208"/>
    </location>
</feature>
<feature type="transmembrane region" description="Helical" evidence="1">
    <location>
        <begin position="241"/>
        <end position="262"/>
    </location>
</feature>
<dbReference type="STRING" id="1421013.GCA_000504425_03374"/>
<organism evidence="2 3">
    <name type="scientific">Rhodopseudomonas palustris</name>
    <dbReference type="NCBI Taxonomy" id="1076"/>
    <lineage>
        <taxon>Bacteria</taxon>
        <taxon>Pseudomonadati</taxon>
        <taxon>Pseudomonadota</taxon>
        <taxon>Alphaproteobacteria</taxon>
        <taxon>Hyphomicrobiales</taxon>
        <taxon>Nitrobacteraceae</taxon>
        <taxon>Rhodopseudomonas</taxon>
    </lineage>
</organism>